<dbReference type="GO" id="GO:0005737">
    <property type="term" value="C:cytoplasm"/>
    <property type="evidence" value="ECO:0007669"/>
    <property type="project" value="InterPro"/>
</dbReference>
<dbReference type="AlphaFoldDB" id="A0A0L0HHC7"/>
<sequence>MVRPVPLEEAFGDSPAFHSRLQASETALNDADSSIKKMVAIAEKLSDLTKEYSAKYQQLAEEIQNLAGKDDDPAYEAVGQQLTKFAQVIKDIERSRLIAASQYKDVFVDPLNQFIASEVQPTKKAGKDFQHAQDQYQNALSRYMSKKSTDKGIEESARDAADARKAFHTKTIEYATKLNDVDVKRKFEIVENVVALVYTNFSFFHQAYDALKDLEPSMRDLTGILQKMRADYSKIDTKASAEFILHQVKPEDYDPSSPTSVKATRTASTLYKGGYLFKKSSSKMRTVWHRRYFELMNNFLHYFSLEGKDEAKTTIDLRICAVKETPNPERRFCFDLVSPNKALTLQAQSEDQMKDWMSVLQAAISRSISDEGFVTSPVKPTFGEMDQAAIAKREGNKSANEFMKQVHAIPGNNVCADCASQEDVEWASCNLGIILCITCSGIHRGLGRHVSKMKSLALDRWDQESGDILLALGNEKVNAIFEGKLRKEGQLDAVKPKPNAERAAKQKYCVAKYANKEYLLSPDTDPTLRNEPLQSAFVNAVKNGDILTSLRCIAYGANVNEVDLTGQTMLHKVTLRSDAMVAEFLLQWNAEINGLDQRGRTPLHCAAEAGNANTVLALLRRNAKTDIRDNDGKLAIDVAVENSTKSESHVRIVTILRLTSLDNENKASSTWRAQDWGIHEALQHLSSPSLDAQSEAVEKVGVVENIGWGGGGTSPITVPPADPAAWGAKPALAASDPWAEEQNAWAK</sequence>
<dbReference type="GO" id="GO:0005096">
    <property type="term" value="F:GTPase activator activity"/>
    <property type="evidence" value="ECO:0007669"/>
    <property type="project" value="InterPro"/>
</dbReference>
<dbReference type="VEuPathDB" id="FungiDB:SPPG_04828"/>
<evidence type="ECO:0000256" key="7">
    <source>
        <dbReference type="SAM" id="MobiDB-lite"/>
    </source>
</evidence>
<dbReference type="InterPro" id="IPR004148">
    <property type="entry name" value="BAR_dom"/>
</dbReference>
<dbReference type="InterPro" id="IPR002110">
    <property type="entry name" value="Ankyrin_rpt"/>
</dbReference>
<dbReference type="InterPro" id="IPR011993">
    <property type="entry name" value="PH-like_dom_sf"/>
</dbReference>
<dbReference type="STRING" id="645134.A0A0L0HHC7"/>
<dbReference type="Pfam" id="PF01412">
    <property type="entry name" value="ArfGap"/>
    <property type="match status" value="1"/>
</dbReference>
<dbReference type="InParanoid" id="A0A0L0HHC7"/>
<evidence type="ECO:0000259" key="8">
    <source>
        <dbReference type="PROSITE" id="PS50003"/>
    </source>
</evidence>
<feature type="coiled-coil region" evidence="6">
    <location>
        <begin position="42"/>
        <end position="69"/>
    </location>
</feature>
<dbReference type="Pfam" id="PF00169">
    <property type="entry name" value="PH"/>
    <property type="match status" value="1"/>
</dbReference>
<dbReference type="PROSITE" id="PS50088">
    <property type="entry name" value="ANK_REPEAT"/>
    <property type="match status" value="2"/>
</dbReference>
<dbReference type="GO" id="GO:0008270">
    <property type="term" value="F:zinc ion binding"/>
    <property type="evidence" value="ECO:0007669"/>
    <property type="project" value="UniProtKB-KW"/>
</dbReference>
<dbReference type="Gene3D" id="1.10.220.150">
    <property type="entry name" value="Arf GTPase activating protein"/>
    <property type="match status" value="1"/>
</dbReference>
<dbReference type="PANTHER" id="PTHR23180:SF160">
    <property type="entry name" value="ADP-RIBOSYLATION FACTOR GTPASE-ACTIVATING PROTEIN EFFECTOR PROTEIN 1"/>
    <property type="match status" value="1"/>
</dbReference>
<dbReference type="eggNOG" id="KOG0521">
    <property type="taxonomic scope" value="Eukaryota"/>
</dbReference>
<dbReference type="Gene3D" id="1.25.40.20">
    <property type="entry name" value="Ankyrin repeat-containing domain"/>
    <property type="match status" value="1"/>
</dbReference>
<dbReference type="InterPro" id="IPR038508">
    <property type="entry name" value="ArfGAP_dom_sf"/>
</dbReference>
<evidence type="ECO:0000256" key="3">
    <source>
        <dbReference type="ARBA" id="ARBA00022833"/>
    </source>
</evidence>
<dbReference type="InterPro" id="IPR001164">
    <property type="entry name" value="ArfGAP_dom"/>
</dbReference>
<dbReference type="PRINTS" id="PR00405">
    <property type="entry name" value="REVINTRACTNG"/>
</dbReference>
<evidence type="ECO:0000259" key="9">
    <source>
        <dbReference type="PROSITE" id="PS50115"/>
    </source>
</evidence>
<evidence type="ECO:0000256" key="5">
    <source>
        <dbReference type="PROSITE-ProRule" id="PRU00288"/>
    </source>
</evidence>
<dbReference type="OMA" id="FGFREAM"/>
<keyword evidence="6" id="KW-0175">Coiled coil</keyword>
<dbReference type="GeneID" id="27688258"/>
<dbReference type="OrthoDB" id="10266696at2759"/>
<evidence type="ECO:0008006" key="12">
    <source>
        <dbReference type="Google" id="ProtNLM"/>
    </source>
</evidence>
<dbReference type="CDD" id="cd13250">
    <property type="entry name" value="PH_ACAP"/>
    <property type="match status" value="1"/>
</dbReference>
<dbReference type="InterPro" id="IPR001849">
    <property type="entry name" value="PH_domain"/>
</dbReference>
<dbReference type="PANTHER" id="PTHR23180">
    <property type="entry name" value="CENTAURIN/ARF"/>
    <property type="match status" value="1"/>
</dbReference>
<evidence type="ECO:0000256" key="2">
    <source>
        <dbReference type="ARBA" id="ARBA00022771"/>
    </source>
</evidence>
<keyword evidence="11" id="KW-1185">Reference proteome</keyword>
<keyword evidence="1" id="KW-0479">Metal-binding</keyword>
<feature type="region of interest" description="Disordered" evidence="7">
    <location>
        <begin position="709"/>
        <end position="747"/>
    </location>
</feature>
<feature type="domain" description="Arf-GAP" evidence="9">
    <location>
        <begin position="400"/>
        <end position="526"/>
    </location>
</feature>
<keyword evidence="4" id="KW-0040">ANK repeat</keyword>
<keyword evidence="2 5" id="KW-0863">Zinc-finger</keyword>
<feature type="repeat" description="ANK" evidence="4">
    <location>
        <begin position="598"/>
        <end position="630"/>
    </location>
</feature>
<evidence type="ECO:0000256" key="6">
    <source>
        <dbReference type="SAM" id="Coils"/>
    </source>
</evidence>
<evidence type="ECO:0000256" key="1">
    <source>
        <dbReference type="ARBA" id="ARBA00022723"/>
    </source>
</evidence>
<evidence type="ECO:0000313" key="11">
    <source>
        <dbReference type="Proteomes" id="UP000053201"/>
    </source>
</evidence>
<keyword evidence="3" id="KW-0862">Zinc</keyword>
<dbReference type="PROSITE" id="PS50115">
    <property type="entry name" value="ARFGAP"/>
    <property type="match status" value="1"/>
</dbReference>
<dbReference type="InterPro" id="IPR036770">
    <property type="entry name" value="Ankyrin_rpt-contain_sf"/>
</dbReference>
<evidence type="ECO:0000256" key="4">
    <source>
        <dbReference type="PROSITE-ProRule" id="PRU00023"/>
    </source>
</evidence>
<dbReference type="Pfam" id="PF12796">
    <property type="entry name" value="Ank_2"/>
    <property type="match status" value="1"/>
</dbReference>
<feature type="domain" description="PH" evidence="8">
    <location>
        <begin position="269"/>
        <end position="365"/>
    </location>
</feature>
<dbReference type="RefSeq" id="XP_016608557.1">
    <property type="nucleotide sequence ID" value="XM_016753068.1"/>
</dbReference>
<name>A0A0L0HHC7_SPIPD</name>
<dbReference type="SMART" id="SM00105">
    <property type="entry name" value="ArfGap"/>
    <property type="match status" value="1"/>
</dbReference>
<dbReference type="SUPFAM" id="SSF48403">
    <property type="entry name" value="Ankyrin repeat"/>
    <property type="match status" value="1"/>
</dbReference>
<dbReference type="Proteomes" id="UP000053201">
    <property type="component" value="Unassembled WGS sequence"/>
</dbReference>
<dbReference type="InterPro" id="IPR045258">
    <property type="entry name" value="ACAP1/2/3-like"/>
</dbReference>
<dbReference type="InterPro" id="IPR027267">
    <property type="entry name" value="AH/BAR_dom_sf"/>
</dbReference>
<dbReference type="PROSITE" id="PS50297">
    <property type="entry name" value="ANK_REP_REGION"/>
    <property type="match status" value="1"/>
</dbReference>
<dbReference type="SUPFAM" id="SSF57863">
    <property type="entry name" value="ArfGap/RecO-like zinc finger"/>
    <property type="match status" value="1"/>
</dbReference>
<dbReference type="PROSITE" id="PS50003">
    <property type="entry name" value="PH_DOMAIN"/>
    <property type="match status" value="1"/>
</dbReference>
<protein>
    <recommendedName>
        <fullName evidence="12">Arf-GAP with coiled-coil, ANK repeat and PH domain-containing protein</fullName>
    </recommendedName>
</protein>
<gene>
    <name evidence="10" type="ORF">SPPG_04828</name>
</gene>
<reference evidence="10 11" key="1">
    <citation type="submission" date="2009-08" db="EMBL/GenBank/DDBJ databases">
        <title>The Genome Sequence of Spizellomyces punctatus strain DAOM BR117.</title>
        <authorList>
            <consortium name="The Broad Institute Genome Sequencing Platform"/>
            <person name="Russ C."/>
            <person name="Cuomo C."/>
            <person name="Shea T."/>
            <person name="Young S.K."/>
            <person name="Zeng Q."/>
            <person name="Koehrsen M."/>
            <person name="Haas B."/>
            <person name="Borodovsky M."/>
            <person name="Guigo R."/>
            <person name="Alvarado L."/>
            <person name="Berlin A."/>
            <person name="Bochicchio J."/>
            <person name="Borenstein D."/>
            <person name="Chapman S."/>
            <person name="Chen Z."/>
            <person name="Engels R."/>
            <person name="Freedman E."/>
            <person name="Gellesch M."/>
            <person name="Goldberg J."/>
            <person name="Griggs A."/>
            <person name="Gujja S."/>
            <person name="Heiman D."/>
            <person name="Hepburn T."/>
            <person name="Howarth C."/>
            <person name="Jen D."/>
            <person name="Larson L."/>
            <person name="Lewis B."/>
            <person name="Mehta T."/>
            <person name="Park D."/>
            <person name="Pearson M."/>
            <person name="Roberts A."/>
            <person name="Saif S."/>
            <person name="Shenoy N."/>
            <person name="Sisk P."/>
            <person name="Stolte C."/>
            <person name="Sykes S."/>
            <person name="Thomson T."/>
            <person name="Walk T."/>
            <person name="White J."/>
            <person name="Yandava C."/>
            <person name="Burger G."/>
            <person name="Gray M.W."/>
            <person name="Holland P.W.H."/>
            <person name="King N."/>
            <person name="Lang F.B.F."/>
            <person name="Roger A.J."/>
            <person name="Ruiz-Trillo I."/>
            <person name="Lander E."/>
            <person name="Nusbaum C."/>
        </authorList>
    </citation>
    <scope>NUCLEOTIDE SEQUENCE [LARGE SCALE GENOMIC DNA]</scope>
    <source>
        <strain evidence="10 11">DAOM BR117</strain>
    </source>
</reference>
<dbReference type="Gene3D" id="2.30.29.30">
    <property type="entry name" value="Pleckstrin-homology domain (PH domain)/Phosphotyrosine-binding domain (PTB)"/>
    <property type="match status" value="1"/>
</dbReference>
<dbReference type="InterPro" id="IPR037278">
    <property type="entry name" value="ARFGAP/RecO"/>
</dbReference>
<organism evidence="10 11">
    <name type="scientific">Spizellomyces punctatus (strain DAOM BR117)</name>
    <dbReference type="NCBI Taxonomy" id="645134"/>
    <lineage>
        <taxon>Eukaryota</taxon>
        <taxon>Fungi</taxon>
        <taxon>Fungi incertae sedis</taxon>
        <taxon>Chytridiomycota</taxon>
        <taxon>Chytridiomycota incertae sedis</taxon>
        <taxon>Chytridiomycetes</taxon>
        <taxon>Spizellomycetales</taxon>
        <taxon>Spizellomycetaceae</taxon>
        <taxon>Spizellomyces</taxon>
    </lineage>
</organism>
<dbReference type="CDD" id="cd08204">
    <property type="entry name" value="ArfGap"/>
    <property type="match status" value="1"/>
</dbReference>
<proteinExistence type="predicted"/>
<evidence type="ECO:0000313" key="10">
    <source>
        <dbReference type="EMBL" id="KND00518.1"/>
    </source>
</evidence>
<dbReference type="SMART" id="SM00248">
    <property type="entry name" value="ANK"/>
    <property type="match status" value="2"/>
</dbReference>
<dbReference type="Gene3D" id="1.20.1270.60">
    <property type="entry name" value="Arfaptin homology (AH) domain/BAR domain"/>
    <property type="match status" value="1"/>
</dbReference>
<dbReference type="SUPFAM" id="SSF103657">
    <property type="entry name" value="BAR/IMD domain-like"/>
    <property type="match status" value="1"/>
</dbReference>
<dbReference type="SMART" id="SM00233">
    <property type="entry name" value="PH"/>
    <property type="match status" value="1"/>
</dbReference>
<dbReference type="Pfam" id="PF16746">
    <property type="entry name" value="BAR_3"/>
    <property type="match status" value="1"/>
</dbReference>
<dbReference type="SUPFAM" id="SSF50729">
    <property type="entry name" value="PH domain-like"/>
    <property type="match status" value="1"/>
</dbReference>
<dbReference type="EMBL" id="KQ257456">
    <property type="protein sequence ID" value="KND00518.1"/>
    <property type="molecule type" value="Genomic_DNA"/>
</dbReference>
<accession>A0A0L0HHC7</accession>
<feature type="repeat" description="ANK" evidence="4">
    <location>
        <begin position="565"/>
        <end position="597"/>
    </location>
</feature>
<feature type="compositionally biased region" description="Low complexity" evidence="7">
    <location>
        <begin position="723"/>
        <end position="734"/>
    </location>
</feature>